<protein>
    <submittedName>
        <fullName evidence="1">Uncharacterized protein</fullName>
    </submittedName>
</protein>
<evidence type="ECO:0000313" key="1">
    <source>
        <dbReference type="EMBL" id="CAK9086646.1"/>
    </source>
</evidence>
<organism evidence="1 2">
    <name type="scientific">Durusdinium trenchii</name>
    <dbReference type="NCBI Taxonomy" id="1381693"/>
    <lineage>
        <taxon>Eukaryota</taxon>
        <taxon>Sar</taxon>
        <taxon>Alveolata</taxon>
        <taxon>Dinophyceae</taxon>
        <taxon>Suessiales</taxon>
        <taxon>Symbiodiniaceae</taxon>
        <taxon>Durusdinium</taxon>
    </lineage>
</organism>
<keyword evidence="2" id="KW-1185">Reference proteome</keyword>
<dbReference type="EMBL" id="CAXAMN010024428">
    <property type="protein sequence ID" value="CAK9086646.1"/>
    <property type="molecule type" value="Genomic_DNA"/>
</dbReference>
<comment type="caution">
    <text evidence="1">The sequence shown here is derived from an EMBL/GenBank/DDBJ whole genome shotgun (WGS) entry which is preliminary data.</text>
</comment>
<sequence>MQATRRGVRWREHWAARFSGAAASVLKGSNKSVPQASQASTAVACWSTPFTGTGVKTGEVFSGVLAVPTLKCFMLRWLPCYVGQLGAMLFGRQRLHVMFSHPKKYTSFGPSEVRTLLDVAFDDHDTPPFFADRAGWLDAYE</sequence>
<reference evidence="1 2" key="1">
    <citation type="submission" date="2024-02" db="EMBL/GenBank/DDBJ databases">
        <authorList>
            <person name="Chen Y."/>
            <person name="Shah S."/>
            <person name="Dougan E. K."/>
            <person name="Thang M."/>
            <person name="Chan C."/>
        </authorList>
    </citation>
    <scope>NUCLEOTIDE SEQUENCE [LARGE SCALE GENOMIC DNA]</scope>
</reference>
<accession>A0ABP0QHL1</accession>
<proteinExistence type="predicted"/>
<gene>
    <name evidence="1" type="ORF">CCMP2556_LOCUS41962</name>
</gene>
<evidence type="ECO:0000313" key="2">
    <source>
        <dbReference type="Proteomes" id="UP001642484"/>
    </source>
</evidence>
<dbReference type="Proteomes" id="UP001642484">
    <property type="component" value="Unassembled WGS sequence"/>
</dbReference>
<name>A0ABP0QHL1_9DINO</name>